<keyword evidence="2" id="KW-1185">Reference proteome</keyword>
<proteinExistence type="predicted"/>
<evidence type="ECO:0000313" key="1">
    <source>
        <dbReference type="EMBL" id="GAA0709680.1"/>
    </source>
</evidence>
<sequence length="74" mass="7733">MPAHALSADHAHFECRVVIDGCEHGDGALGRKIHIPDAITLLVEDAAGDQIDQGAIGEEAVPLLGRQSVEQPIG</sequence>
<comment type="caution">
    <text evidence="1">The sequence shown here is derived from an EMBL/GenBank/DDBJ whole genome shotgun (WGS) entry which is preliminary data.</text>
</comment>
<accession>A0ABN1IDV2</accession>
<evidence type="ECO:0000313" key="2">
    <source>
        <dbReference type="Proteomes" id="UP001501523"/>
    </source>
</evidence>
<dbReference type="EMBL" id="BAAAEU010000005">
    <property type="protein sequence ID" value="GAA0709680.1"/>
    <property type="molecule type" value="Genomic_DNA"/>
</dbReference>
<organism evidence="1 2">
    <name type="scientific">Dokdonella soli</name>
    <dbReference type="NCBI Taxonomy" id="529810"/>
    <lineage>
        <taxon>Bacteria</taxon>
        <taxon>Pseudomonadati</taxon>
        <taxon>Pseudomonadota</taxon>
        <taxon>Gammaproteobacteria</taxon>
        <taxon>Lysobacterales</taxon>
        <taxon>Rhodanobacteraceae</taxon>
        <taxon>Dokdonella</taxon>
    </lineage>
</organism>
<protein>
    <submittedName>
        <fullName evidence="1">Uncharacterized protein</fullName>
    </submittedName>
</protein>
<reference evidence="1 2" key="1">
    <citation type="journal article" date="2019" name="Int. J. Syst. Evol. Microbiol.">
        <title>The Global Catalogue of Microorganisms (GCM) 10K type strain sequencing project: providing services to taxonomists for standard genome sequencing and annotation.</title>
        <authorList>
            <consortium name="The Broad Institute Genomics Platform"/>
            <consortium name="The Broad Institute Genome Sequencing Center for Infectious Disease"/>
            <person name="Wu L."/>
            <person name="Ma J."/>
        </authorList>
    </citation>
    <scope>NUCLEOTIDE SEQUENCE [LARGE SCALE GENOMIC DNA]</scope>
    <source>
        <strain evidence="1 2">JCM 15421</strain>
    </source>
</reference>
<gene>
    <name evidence="1" type="ORF">GCM10009105_10280</name>
</gene>
<dbReference type="Proteomes" id="UP001501523">
    <property type="component" value="Unassembled WGS sequence"/>
</dbReference>
<name>A0ABN1IDV2_9GAMM</name>